<name>A0A2M4DBB5_ANODA</name>
<accession>A0A2M4DBB5</accession>
<proteinExistence type="predicted"/>
<protein>
    <submittedName>
        <fullName evidence="1">Uncharacterized protein</fullName>
    </submittedName>
</protein>
<sequence length="146" mass="16448">MWSRRRRPRPRRRRRGRHGSTVSFLPLLQQGYAGKRKTGGLAFSFFPAAPCLRNGFAIAMLKLKRAVGMFYFLEILPHRRDDKILHSTCVLRRGRGRGRGRRRSSKGNNFIPATSSKFLFLKEAAAAAAAARGSSTFHHHDEGSIG</sequence>
<reference evidence="1" key="1">
    <citation type="submission" date="2018-01" db="EMBL/GenBank/DDBJ databases">
        <title>An insight into the sialome of Amazonian anophelines.</title>
        <authorList>
            <person name="Ribeiro J.M."/>
            <person name="Scarpassa V."/>
            <person name="Calvo E."/>
        </authorList>
    </citation>
    <scope>NUCLEOTIDE SEQUENCE</scope>
</reference>
<organism evidence="1">
    <name type="scientific">Anopheles darlingi</name>
    <name type="common">Mosquito</name>
    <dbReference type="NCBI Taxonomy" id="43151"/>
    <lineage>
        <taxon>Eukaryota</taxon>
        <taxon>Metazoa</taxon>
        <taxon>Ecdysozoa</taxon>
        <taxon>Arthropoda</taxon>
        <taxon>Hexapoda</taxon>
        <taxon>Insecta</taxon>
        <taxon>Pterygota</taxon>
        <taxon>Neoptera</taxon>
        <taxon>Endopterygota</taxon>
        <taxon>Diptera</taxon>
        <taxon>Nematocera</taxon>
        <taxon>Culicoidea</taxon>
        <taxon>Culicidae</taxon>
        <taxon>Anophelinae</taxon>
        <taxon>Anopheles</taxon>
    </lineage>
</organism>
<evidence type="ECO:0000313" key="1">
    <source>
        <dbReference type="EMBL" id="MBW74864.1"/>
    </source>
</evidence>
<dbReference type="EMBL" id="GGFL01010686">
    <property type="protein sequence ID" value="MBW74864.1"/>
    <property type="molecule type" value="Transcribed_RNA"/>
</dbReference>
<dbReference type="AlphaFoldDB" id="A0A2M4DBB5"/>